<dbReference type="AlphaFoldDB" id="A0AAE1LH52"/>
<proteinExistence type="predicted"/>
<evidence type="ECO:0000313" key="1">
    <source>
        <dbReference type="EMBL" id="KAK3920061.1"/>
    </source>
</evidence>
<dbReference type="Proteomes" id="UP001219518">
    <property type="component" value="Unassembled WGS sequence"/>
</dbReference>
<gene>
    <name evidence="1" type="ORF">KUF71_009348</name>
</gene>
<keyword evidence="2" id="KW-1185">Reference proteome</keyword>
<reference evidence="1" key="1">
    <citation type="submission" date="2021-07" db="EMBL/GenBank/DDBJ databases">
        <authorList>
            <person name="Catto M.A."/>
            <person name="Jacobson A."/>
            <person name="Kennedy G."/>
            <person name="Labadie P."/>
            <person name="Hunt B.G."/>
            <person name="Srinivasan R."/>
        </authorList>
    </citation>
    <scope>NUCLEOTIDE SEQUENCE</scope>
    <source>
        <strain evidence="1">PL_HMW_Pooled</strain>
        <tissue evidence="1">Head</tissue>
    </source>
</reference>
<dbReference type="EMBL" id="JAHWGI010000988">
    <property type="protein sequence ID" value="KAK3920061.1"/>
    <property type="molecule type" value="Genomic_DNA"/>
</dbReference>
<sequence length="77" mass="9255">MVGKSYPSFYHLLREIREEQRDNNVMMRELQMGRRIEVPRRVMYDAVNKRLQAAAVEYEEEGRILDFLSRCGQNFTL</sequence>
<comment type="caution">
    <text evidence="1">The sequence shown here is derived from an EMBL/GenBank/DDBJ whole genome shotgun (WGS) entry which is preliminary data.</text>
</comment>
<evidence type="ECO:0000313" key="2">
    <source>
        <dbReference type="Proteomes" id="UP001219518"/>
    </source>
</evidence>
<protein>
    <submittedName>
        <fullName evidence="1">DNA polymerase</fullName>
    </submittedName>
</protein>
<name>A0AAE1LH52_9NEOP</name>
<reference evidence="1" key="2">
    <citation type="journal article" date="2023" name="BMC Genomics">
        <title>Pest status, molecular evolution, and epigenetic factors derived from the genome assembly of Frankliniella fusca, a thysanopteran phytovirus vector.</title>
        <authorList>
            <person name="Catto M.A."/>
            <person name="Labadie P.E."/>
            <person name="Jacobson A.L."/>
            <person name="Kennedy G.G."/>
            <person name="Srinivasan R."/>
            <person name="Hunt B.G."/>
        </authorList>
    </citation>
    <scope>NUCLEOTIDE SEQUENCE</scope>
    <source>
        <strain evidence="1">PL_HMW_Pooled</strain>
    </source>
</reference>
<accession>A0AAE1LH52</accession>
<organism evidence="1 2">
    <name type="scientific">Frankliniella fusca</name>
    <dbReference type="NCBI Taxonomy" id="407009"/>
    <lineage>
        <taxon>Eukaryota</taxon>
        <taxon>Metazoa</taxon>
        <taxon>Ecdysozoa</taxon>
        <taxon>Arthropoda</taxon>
        <taxon>Hexapoda</taxon>
        <taxon>Insecta</taxon>
        <taxon>Pterygota</taxon>
        <taxon>Neoptera</taxon>
        <taxon>Paraneoptera</taxon>
        <taxon>Thysanoptera</taxon>
        <taxon>Terebrantia</taxon>
        <taxon>Thripoidea</taxon>
        <taxon>Thripidae</taxon>
        <taxon>Frankliniella</taxon>
    </lineage>
</organism>